<dbReference type="PANTHER" id="PTHR43133:SF50">
    <property type="entry name" value="ECF RNA POLYMERASE SIGMA FACTOR SIGM"/>
    <property type="match status" value="1"/>
</dbReference>
<dbReference type="AlphaFoldDB" id="A0A316THU7"/>
<dbReference type="Pfam" id="PF04542">
    <property type="entry name" value="Sigma70_r2"/>
    <property type="match status" value="1"/>
</dbReference>
<evidence type="ECO:0000256" key="1">
    <source>
        <dbReference type="ARBA" id="ARBA00010641"/>
    </source>
</evidence>
<evidence type="ECO:0000256" key="3">
    <source>
        <dbReference type="ARBA" id="ARBA00023082"/>
    </source>
</evidence>
<reference evidence="8 9" key="1">
    <citation type="submission" date="2018-05" db="EMBL/GenBank/DDBJ databases">
        <title>Nocardioides silvaticus genome.</title>
        <authorList>
            <person name="Li C."/>
            <person name="Wang G."/>
        </authorList>
    </citation>
    <scope>NUCLEOTIDE SEQUENCE [LARGE SCALE GENOMIC DNA]</scope>
    <source>
        <strain evidence="8 9">CCTCC AB 2018079</strain>
    </source>
</reference>
<dbReference type="InterPro" id="IPR013249">
    <property type="entry name" value="RNA_pol_sigma70_r4_t2"/>
</dbReference>
<dbReference type="InterPro" id="IPR013324">
    <property type="entry name" value="RNA_pol_sigma_r3/r4-like"/>
</dbReference>
<evidence type="ECO:0000256" key="5">
    <source>
        <dbReference type="ARBA" id="ARBA00023163"/>
    </source>
</evidence>
<dbReference type="GO" id="GO:0003677">
    <property type="term" value="F:DNA binding"/>
    <property type="evidence" value="ECO:0007669"/>
    <property type="project" value="UniProtKB-KW"/>
</dbReference>
<evidence type="ECO:0000259" key="7">
    <source>
        <dbReference type="Pfam" id="PF08281"/>
    </source>
</evidence>
<accession>A0A316THU7</accession>
<dbReference type="SUPFAM" id="SSF88946">
    <property type="entry name" value="Sigma2 domain of RNA polymerase sigma factors"/>
    <property type="match status" value="1"/>
</dbReference>
<dbReference type="EMBL" id="QGDD01000003">
    <property type="protein sequence ID" value="PWN03091.1"/>
    <property type="molecule type" value="Genomic_DNA"/>
</dbReference>
<evidence type="ECO:0000313" key="9">
    <source>
        <dbReference type="Proteomes" id="UP000245507"/>
    </source>
</evidence>
<dbReference type="Proteomes" id="UP000245507">
    <property type="component" value="Unassembled WGS sequence"/>
</dbReference>
<dbReference type="OrthoDB" id="2046835at2"/>
<organism evidence="8 9">
    <name type="scientific">Nocardioides silvaticus</name>
    <dbReference type="NCBI Taxonomy" id="2201891"/>
    <lineage>
        <taxon>Bacteria</taxon>
        <taxon>Bacillati</taxon>
        <taxon>Actinomycetota</taxon>
        <taxon>Actinomycetes</taxon>
        <taxon>Propionibacteriales</taxon>
        <taxon>Nocardioidaceae</taxon>
        <taxon>Nocardioides</taxon>
    </lineage>
</organism>
<evidence type="ECO:0000259" key="6">
    <source>
        <dbReference type="Pfam" id="PF04542"/>
    </source>
</evidence>
<dbReference type="Pfam" id="PF08281">
    <property type="entry name" value="Sigma70_r4_2"/>
    <property type="match status" value="1"/>
</dbReference>
<dbReference type="SUPFAM" id="SSF88659">
    <property type="entry name" value="Sigma3 and sigma4 domains of RNA polymerase sigma factors"/>
    <property type="match status" value="1"/>
</dbReference>
<dbReference type="InterPro" id="IPR036388">
    <property type="entry name" value="WH-like_DNA-bd_sf"/>
</dbReference>
<comment type="similarity">
    <text evidence="1">Belongs to the sigma-70 factor family. ECF subfamily.</text>
</comment>
<name>A0A316THU7_9ACTN</name>
<feature type="domain" description="RNA polymerase sigma factor 70 region 4 type 2" evidence="7">
    <location>
        <begin position="101"/>
        <end position="153"/>
    </location>
</feature>
<dbReference type="CDD" id="cd06171">
    <property type="entry name" value="Sigma70_r4"/>
    <property type="match status" value="1"/>
</dbReference>
<evidence type="ECO:0000256" key="4">
    <source>
        <dbReference type="ARBA" id="ARBA00023125"/>
    </source>
</evidence>
<keyword evidence="2" id="KW-0805">Transcription regulation</keyword>
<keyword evidence="5" id="KW-0804">Transcription</keyword>
<dbReference type="GO" id="GO:0006352">
    <property type="term" value="P:DNA-templated transcription initiation"/>
    <property type="evidence" value="ECO:0007669"/>
    <property type="project" value="InterPro"/>
</dbReference>
<keyword evidence="4" id="KW-0238">DNA-binding</keyword>
<dbReference type="Gene3D" id="1.10.10.10">
    <property type="entry name" value="Winged helix-like DNA-binding domain superfamily/Winged helix DNA-binding domain"/>
    <property type="match status" value="1"/>
</dbReference>
<evidence type="ECO:0000256" key="2">
    <source>
        <dbReference type="ARBA" id="ARBA00023015"/>
    </source>
</evidence>
<keyword evidence="3" id="KW-0731">Sigma factor</keyword>
<protein>
    <submittedName>
        <fullName evidence="8">SigE family RNA polymerase sigma factor</fullName>
    </submittedName>
</protein>
<gene>
    <name evidence="8" type="ORF">DJ010_08130</name>
</gene>
<keyword evidence="9" id="KW-1185">Reference proteome</keyword>
<dbReference type="Gene3D" id="1.10.1740.10">
    <property type="match status" value="1"/>
</dbReference>
<dbReference type="RefSeq" id="WP_109693182.1">
    <property type="nucleotide sequence ID" value="NZ_QGDD01000003.1"/>
</dbReference>
<dbReference type="PANTHER" id="PTHR43133">
    <property type="entry name" value="RNA POLYMERASE ECF-TYPE SIGMA FACTO"/>
    <property type="match status" value="1"/>
</dbReference>
<comment type="caution">
    <text evidence="8">The sequence shown here is derived from an EMBL/GenBank/DDBJ whole genome shotgun (WGS) entry which is preliminary data.</text>
</comment>
<evidence type="ECO:0000313" key="8">
    <source>
        <dbReference type="EMBL" id="PWN03091.1"/>
    </source>
</evidence>
<proteinExistence type="inferred from homology"/>
<dbReference type="NCBIfam" id="TIGR02937">
    <property type="entry name" value="sigma70-ECF"/>
    <property type="match status" value="1"/>
</dbReference>
<sequence length="173" mass="19230">MIGRPHQNEFEKFVRTSSGSLTRTAFLLCGDHAAAEDIVQVALVRTARRWRIARGNPVAYTRRVVVNLVHDRWRNLARRPAEVFVDVEVVVPADADDHRLERLASAVEQLSPEQRSAVVLRYIEGFSIEETAAALGCGTGAVKSRTHRGLAALRTLLDPTSSEHRAEPVEQTI</sequence>
<dbReference type="InterPro" id="IPR007627">
    <property type="entry name" value="RNA_pol_sigma70_r2"/>
</dbReference>
<feature type="domain" description="RNA polymerase sigma-70 region 2" evidence="6">
    <location>
        <begin position="17"/>
        <end position="78"/>
    </location>
</feature>
<dbReference type="InterPro" id="IPR014284">
    <property type="entry name" value="RNA_pol_sigma-70_dom"/>
</dbReference>
<dbReference type="InterPro" id="IPR013325">
    <property type="entry name" value="RNA_pol_sigma_r2"/>
</dbReference>
<dbReference type="InterPro" id="IPR039425">
    <property type="entry name" value="RNA_pol_sigma-70-like"/>
</dbReference>
<dbReference type="GO" id="GO:0016987">
    <property type="term" value="F:sigma factor activity"/>
    <property type="evidence" value="ECO:0007669"/>
    <property type="project" value="UniProtKB-KW"/>
</dbReference>